<reference evidence="1 2" key="1">
    <citation type="submission" date="2016-04" db="EMBL/GenBank/DDBJ databases">
        <title>Genome analyses suggest a sexual origin of heterokaryosis in a supposedly ancient asexual fungus.</title>
        <authorList>
            <person name="Ropars J."/>
            <person name="Sedzielewska K."/>
            <person name="Noel J."/>
            <person name="Charron P."/>
            <person name="Farinelli L."/>
            <person name="Marton T."/>
            <person name="Kruger M."/>
            <person name="Pelin A."/>
            <person name="Brachmann A."/>
            <person name="Corradi N."/>
        </authorList>
    </citation>
    <scope>NUCLEOTIDE SEQUENCE [LARGE SCALE GENOMIC DNA]</scope>
    <source>
        <strain evidence="1 2">A5</strain>
    </source>
</reference>
<name>A0A2I1FEQ9_9GLOM</name>
<evidence type="ECO:0000313" key="2">
    <source>
        <dbReference type="Proteomes" id="UP000232722"/>
    </source>
</evidence>
<sequence>MKNMIKLRGKVEDFWDDEERLPKEGCTHVIVDSLLLSINRELAKMNQINQDIIDQLNRLAIRGTDELDVHVKICVDPSPPQRILGIKKFKESLRIGKNP</sequence>
<reference evidence="1 2" key="2">
    <citation type="submission" date="2017-09" db="EMBL/GenBank/DDBJ databases">
        <title>Extensive intraspecific genome diversity in a model arbuscular mycorrhizal fungus.</title>
        <authorList>
            <person name="Chen E.C."/>
            <person name="Morin E."/>
            <person name="Beaudet D."/>
            <person name="Noel J."/>
            <person name="Ndikumana S."/>
            <person name="Charron P."/>
            <person name="St-Onge C."/>
            <person name="Giorgi J."/>
            <person name="Grigoriev I.V."/>
            <person name="Roux C."/>
            <person name="Martin F.M."/>
            <person name="Corradi N."/>
        </authorList>
    </citation>
    <scope>NUCLEOTIDE SEQUENCE [LARGE SCALE GENOMIC DNA]</scope>
    <source>
        <strain evidence="1 2">A5</strain>
    </source>
</reference>
<evidence type="ECO:0000313" key="1">
    <source>
        <dbReference type="EMBL" id="PKC15304.1"/>
    </source>
</evidence>
<dbReference type="Proteomes" id="UP000232722">
    <property type="component" value="Unassembled WGS sequence"/>
</dbReference>
<dbReference type="AlphaFoldDB" id="A0A2I1FEQ9"/>
<gene>
    <name evidence="1" type="ORF">RhiirA5_408390</name>
</gene>
<protein>
    <submittedName>
        <fullName evidence="1">Uncharacterized protein</fullName>
    </submittedName>
</protein>
<dbReference type="OrthoDB" id="2374359at2759"/>
<comment type="caution">
    <text evidence="1">The sequence shown here is derived from an EMBL/GenBank/DDBJ whole genome shotgun (WGS) entry which is preliminary data.</text>
</comment>
<accession>A0A2I1FEQ9</accession>
<dbReference type="EMBL" id="LLXJ01000095">
    <property type="protein sequence ID" value="PKC15304.1"/>
    <property type="molecule type" value="Genomic_DNA"/>
</dbReference>
<organism evidence="1 2">
    <name type="scientific">Rhizophagus irregularis</name>
    <dbReference type="NCBI Taxonomy" id="588596"/>
    <lineage>
        <taxon>Eukaryota</taxon>
        <taxon>Fungi</taxon>
        <taxon>Fungi incertae sedis</taxon>
        <taxon>Mucoromycota</taxon>
        <taxon>Glomeromycotina</taxon>
        <taxon>Glomeromycetes</taxon>
        <taxon>Glomerales</taxon>
        <taxon>Glomeraceae</taxon>
        <taxon>Rhizophagus</taxon>
    </lineage>
</organism>
<proteinExistence type="predicted"/>